<dbReference type="EMBL" id="JAGINW010000001">
    <property type="protein sequence ID" value="MBP2321697.1"/>
    <property type="molecule type" value="Genomic_DNA"/>
</dbReference>
<dbReference type="RefSeq" id="WP_209636721.1">
    <property type="nucleotide sequence ID" value="NZ_JAGINW010000001.1"/>
</dbReference>
<protein>
    <recommendedName>
        <fullName evidence="4">ESX-1 secretion-associated protein</fullName>
    </recommendedName>
</protein>
<comment type="caution">
    <text evidence="2">The sequence shown here is derived from an EMBL/GenBank/DDBJ whole genome shotgun (WGS) entry which is preliminary data.</text>
</comment>
<dbReference type="Proteomes" id="UP001519332">
    <property type="component" value="Unassembled WGS sequence"/>
</dbReference>
<gene>
    <name evidence="2" type="ORF">JOF56_002082</name>
</gene>
<evidence type="ECO:0008006" key="4">
    <source>
        <dbReference type="Google" id="ProtNLM"/>
    </source>
</evidence>
<name>A0ABS4TB99_9PSEU</name>
<proteinExistence type="predicted"/>
<organism evidence="2 3">
    <name type="scientific">Kibdelosporangium banguiense</name>
    <dbReference type="NCBI Taxonomy" id="1365924"/>
    <lineage>
        <taxon>Bacteria</taxon>
        <taxon>Bacillati</taxon>
        <taxon>Actinomycetota</taxon>
        <taxon>Actinomycetes</taxon>
        <taxon>Pseudonocardiales</taxon>
        <taxon>Pseudonocardiaceae</taxon>
        <taxon>Kibdelosporangium</taxon>
    </lineage>
</organism>
<keyword evidence="3" id="KW-1185">Reference proteome</keyword>
<evidence type="ECO:0000313" key="3">
    <source>
        <dbReference type="Proteomes" id="UP001519332"/>
    </source>
</evidence>
<reference evidence="2 3" key="1">
    <citation type="submission" date="2021-03" db="EMBL/GenBank/DDBJ databases">
        <title>Sequencing the genomes of 1000 actinobacteria strains.</title>
        <authorList>
            <person name="Klenk H.-P."/>
        </authorList>
    </citation>
    <scope>NUCLEOTIDE SEQUENCE [LARGE SCALE GENOMIC DNA]</scope>
    <source>
        <strain evidence="2 3">DSM 46670</strain>
    </source>
</reference>
<evidence type="ECO:0000313" key="2">
    <source>
        <dbReference type="EMBL" id="MBP2321697.1"/>
    </source>
</evidence>
<dbReference type="Pfam" id="PF10824">
    <property type="entry name" value="T7SS_ESX_EspC"/>
    <property type="match status" value="1"/>
</dbReference>
<sequence length="103" mass="10917">MPDAGYEVLTGELTAHAGKVDGFADRLQTAVDAARQVTMNNDAYGVICQPFALLLQPFEEMGVNALTKGSETVRETAGTVRDAAKSYDTSEAARASSFRGTDV</sequence>
<feature type="region of interest" description="Disordered" evidence="1">
    <location>
        <begin position="80"/>
        <end position="103"/>
    </location>
</feature>
<evidence type="ECO:0000256" key="1">
    <source>
        <dbReference type="SAM" id="MobiDB-lite"/>
    </source>
</evidence>
<dbReference type="InterPro" id="IPR022536">
    <property type="entry name" value="EspC"/>
</dbReference>
<accession>A0ABS4TB99</accession>